<evidence type="ECO:0000313" key="2">
    <source>
        <dbReference type="Proteomes" id="UP001497680"/>
    </source>
</evidence>
<proteinExistence type="predicted"/>
<protein>
    <submittedName>
        <fullName evidence="1">Uncharacterized protein</fullName>
    </submittedName>
</protein>
<organism evidence="1 2">
    <name type="scientific">Hypoxylon rubiginosum</name>
    <dbReference type="NCBI Taxonomy" id="110542"/>
    <lineage>
        <taxon>Eukaryota</taxon>
        <taxon>Fungi</taxon>
        <taxon>Dikarya</taxon>
        <taxon>Ascomycota</taxon>
        <taxon>Pezizomycotina</taxon>
        <taxon>Sordariomycetes</taxon>
        <taxon>Xylariomycetidae</taxon>
        <taxon>Xylariales</taxon>
        <taxon>Hypoxylaceae</taxon>
        <taxon>Hypoxylon</taxon>
    </lineage>
</organism>
<dbReference type="EMBL" id="MU394290">
    <property type="protein sequence ID" value="KAI6090610.1"/>
    <property type="molecule type" value="Genomic_DNA"/>
</dbReference>
<reference evidence="1 2" key="1">
    <citation type="journal article" date="2022" name="New Phytol.">
        <title>Ecological generalism drives hyperdiversity of secondary metabolite gene clusters in xylarialean endophytes.</title>
        <authorList>
            <person name="Franco M.E.E."/>
            <person name="Wisecaver J.H."/>
            <person name="Arnold A.E."/>
            <person name="Ju Y.M."/>
            <person name="Slot J.C."/>
            <person name="Ahrendt S."/>
            <person name="Moore L.P."/>
            <person name="Eastman K.E."/>
            <person name="Scott K."/>
            <person name="Konkel Z."/>
            <person name="Mondo S.J."/>
            <person name="Kuo A."/>
            <person name="Hayes R.D."/>
            <person name="Haridas S."/>
            <person name="Andreopoulos B."/>
            <person name="Riley R."/>
            <person name="LaButti K."/>
            <person name="Pangilinan J."/>
            <person name="Lipzen A."/>
            <person name="Amirebrahimi M."/>
            <person name="Yan J."/>
            <person name="Adam C."/>
            <person name="Keymanesh K."/>
            <person name="Ng V."/>
            <person name="Louie K."/>
            <person name="Northen T."/>
            <person name="Drula E."/>
            <person name="Henrissat B."/>
            <person name="Hsieh H.M."/>
            <person name="Youens-Clark K."/>
            <person name="Lutzoni F."/>
            <person name="Miadlikowska J."/>
            <person name="Eastwood D.C."/>
            <person name="Hamelin R.C."/>
            <person name="Grigoriev I.V."/>
            <person name="U'Ren J.M."/>
        </authorList>
    </citation>
    <scope>NUCLEOTIDE SEQUENCE [LARGE SCALE GENOMIC DNA]</scope>
    <source>
        <strain evidence="1 2">ER1909</strain>
    </source>
</reference>
<sequence>MLPPNLVSTYQGYKYDTNSIAAWLASTAKSCGYTSDAVTAGPATDAVTAGPPKPGTSTRLKGKARAEAKKREAEEKEKDAAAKSAPGAKYTIKIQDFVPMAEFIASQRKISVPASLITTLQRVINVRKGFGGRLTKSGAVKDELEDQKHGYFVEILGKVREILLPRAKTPAAASAPRDANADKKAEATGSDGLINQFAALKMYEPSDDFMNAPDIERPQPSGATNVAYEAESLGTFEDAIIAMGLLNIDLRRIRSRIRWIWSTWRDRSLDLAAAAIATNTAIDLARNLIDDAMPLIDSGGGLDEILSAFLVLLADQLGYETPVPFDVAKLAREAFDIGDQTYFLTFLALQELRSVVKAGGIPIYKEGSFGYYDPQSDRTSKSGEKKFEEDKVLLMKFSLELITVERGIPDYPVTDEFLRGVKKLAETKQVSFSLVFAAQIFLDIHHILRPTVNQGFDILEKNLLFFETEMAELLKYHQDIKSVKLSANHDKIITHFKANLRWVLDDAVYDVKRKVCQRMHQILPSSVERNRILKMSPVLSGLMLYSFRVQIWSLGIELANEWGSITYSLHLYNALQAEGLDPGPWPDMDVVRTILGDSNFFVGDPPKTPADYAKKLSLQAGMTAVAFTQNRRANIPRLTSQAGPRVIKEGIYVSRMFMDRYVANTGQVDLTAEDVAKIIELSLFEIEGSEEDDVSIISQIVDPEKLQQKKNRSKRSPRTAKLRPERLIRGLMFALEAESLELAFPYTAMHRQGLSLLRAVREHCDSLLQKTFAPAIITQGSALWYVVTWIFANAQTTKDSKLLLEAGVAVREFLRSEGGWVLGLLKGIDKECNMK</sequence>
<evidence type="ECO:0000313" key="1">
    <source>
        <dbReference type="EMBL" id="KAI6090610.1"/>
    </source>
</evidence>
<keyword evidence="2" id="KW-1185">Reference proteome</keyword>
<dbReference type="Proteomes" id="UP001497680">
    <property type="component" value="Unassembled WGS sequence"/>
</dbReference>
<comment type="caution">
    <text evidence="1">The sequence shown here is derived from an EMBL/GenBank/DDBJ whole genome shotgun (WGS) entry which is preliminary data.</text>
</comment>
<accession>A0ACC0DDY6</accession>
<name>A0ACC0DDY6_9PEZI</name>
<gene>
    <name evidence="1" type="ORF">F4821DRAFT_274771</name>
</gene>